<feature type="transmembrane region" description="Helical" evidence="1">
    <location>
        <begin position="52"/>
        <end position="73"/>
    </location>
</feature>
<reference evidence="2" key="1">
    <citation type="submission" date="2021-02" db="EMBL/GenBank/DDBJ databases">
        <title>Fulvivirga sp. S481 isolated from sea water.</title>
        <authorList>
            <person name="Bae S.S."/>
            <person name="Baek K."/>
        </authorList>
    </citation>
    <scope>NUCLEOTIDE SEQUENCE</scope>
    <source>
        <strain evidence="2">S481</strain>
    </source>
</reference>
<dbReference type="AlphaFoldDB" id="A0A974WHD1"/>
<keyword evidence="1" id="KW-0472">Membrane</keyword>
<sequence>MESIFSDILFGFLGWVYVLIRFRNLTKAKAFVEENYNGSYSAAGGDMMLSAIAMLGAAFLSIFVIYIIIVFIYKLITGTLSSS</sequence>
<evidence type="ECO:0000256" key="1">
    <source>
        <dbReference type="SAM" id="Phobius"/>
    </source>
</evidence>
<keyword evidence="1" id="KW-0812">Transmembrane</keyword>
<dbReference type="RefSeq" id="WP_205723078.1">
    <property type="nucleotide sequence ID" value="NZ_CP070608.1"/>
</dbReference>
<dbReference type="EMBL" id="CP070608">
    <property type="protein sequence ID" value="QSE98564.1"/>
    <property type="molecule type" value="Genomic_DNA"/>
</dbReference>
<organism evidence="2 3">
    <name type="scientific">Fulvivirga lutea</name>
    <dbReference type="NCBI Taxonomy" id="2810512"/>
    <lineage>
        <taxon>Bacteria</taxon>
        <taxon>Pseudomonadati</taxon>
        <taxon>Bacteroidota</taxon>
        <taxon>Cytophagia</taxon>
        <taxon>Cytophagales</taxon>
        <taxon>Fulvivirgaceae</taxon>
        <taxon>Fulvivirga</taxon>
    </lineage>
</organism>
<protein>
    <submittedName>
        <fullName evidence="2">Uncharacterized protein</fullName>
    </submittedName>
</protein>
<gene>
    <name evidence="2" type="ORF">JR347_05645</name>
</gene>
<evidence type="ECO:0000313" key="3">
    <source>
        <dbReference type="Proteomes" id="UP000662783"/>
    </source>
</evidence>
<proteinExistence type="predicted"/>
<evidence type="ECO:0000313" key="2">
    <source>
        <dbReference type="EMBL" id="QSE98564.1"/>
    </source>
</evidence>
<accession>A0A974WHD1</accession>
<dbReference type="KEGG" id="fuv:JR347_05645"/>
<dbReference type="Proteomes" id="UP000662783">
    <property type="component" value="Chromosome"/>
</dbReference>
<name>A0A974WHD1_9BACT</name>
<keyword evidence="1" id="KW-1133">Transmembrane helix</keyword>
<keyword evidence="3" id="KW-1185">Reference proteome</keyword>